<proteinExistence type="inferred from homology"/>
<sequence>MAGISGPTRLTGFSGQLDTDSLVKKLMDTERVPLNTLQKKKQLTLWQREDYRSMNTSLLTLRKAMNELRFENKFETVKSTSSNTAVLDVVSSGANPGVSSVKITQLANSASVISEKVNKLPTEKLNINGSFTIEGADPAKSVEITITADSTIDSVLKDINGASAKTGVKANFDRASGVLYLNSITTGAGSKVKVTDANGTFANIFGANTTLTSEGKDAAYSVNGTNITATSNSVNINGVQVTLRSLGEASIGAVVDRSAAVDKIKDFVKQYNELVDKFSEATTAKKNRGYQPLTTEEKENMTESQITLWEKKARQGDLYNDSLLKDTLFTMRSALNMPLEGITNPPDPKSQLRMLSQIGVNVMNDFRENGKLEIDEKKLEEAINTRFDEVKLLFTKSSDTPSDTPENMKKRKSELGFADRLYETISAQLTKFTKKIGSGSIEALDESVLGKQLKDYNTRETDLERKLVDIENRYYKKFTAMEKALQKLNSQGSWISSQLGG</sequence>
<keyword evidence="8" id="KW-0282">Flagellum</keyword>
<evidence type="ECO:0000256" key="5">
    <source>
        <dbReference type="RuleBase" id="RU362066"/>
    </source>
</evidence>
<keyword evidence="8" id="KW-0969">Cilium</keyword>
<feature type="domain" description="Flagellar hook-associated protein 2 N-terminal" evidence="6">
    <location>
        <begin position="16"/>
        <end position="109"/>
    </location>
</feature>
<keyword evidence="3" id="KW-0175">Coiled coil</keyword>
<evidence type="ECO:0000259" key="7">
    <source>
        <dbReference type="Pfam" id="PF07195"/>
    </source>
</evidence>
<keyword evidence="4 5" id="KW-0975">Bacterial flagellum</keyword>
<dbReference type="GO" id="GO:0009424">
    <property type="term" value="C:bacterial-type flagellum hook"/>
    <property type="evidence" value="ECO:0007669"/>
    <property type="project" value="UniProtKB-UniRule"/>
</dbReference>
<protein>
    <recommendedName>
        <fullName evidence="5">Flagellar hook-associated protein 2</fullName>
        <shortName evidence="5">HAP2</shortName>
    </recommendedName>
    <alternativeName>
        <fullName evidence="5">Flagellar cap protein</fullName>
    </alternativeName>
</protein>
<comment type="subcellular location">
    <subcellularLocation>
        <location evidence="5">Secreted</location>
    </subcellularLocation>
    <subcellularLocation>
        <location evidence="5">Bacterial flagellum</location>
    </subcellularLocation>
</comment>
<dbReference type="GO" id="GO:0071973">
    <property type="term" value="P:bacterial-type flagellum-dependent cell motility"/>
    <property type="evidence" value="ECO:0007669"/>
    <property type="project" value="TreeGrafter"/>
</dbReference>
<comment type="similarity">
    <text evidence="1 5">Belongs to the FliD family.</text>
</comment>
<dbReference type="RefSeq" id="WP_157337999.1">
    <property type="nucleotide sequence ID" value="NZ_RHLK01000013.1"/>
</dbReference>
<feature type="domain" description="Flagellar hook-associated protein 2 C-terminal" evidence="7">
    <location>
        <begin position="215"/>
        <end position="490"/>
    </location>
</feature>
<comment type="function">
    <text evidence="5">Required for morphogenesis and for the elongation of the flagellar filament by facilitating polymerization of the flagellin monomers at the tip of growing filament. Forms a capping structure, which prevents flagellin subunits (transported through the central channel of the flagellum) from leaking out without polymerization at the distal end.</text>
</comment>
<evidence type="ECO:0000313" key="8">
    <source>
        <dbReference type="EMBL" id="MVP01552.1"/>
    </source>
</evidence>
<dbReference type="InterPro" id="IPR040026">
    <property type="entry name" value="FliD"/>
</dbReference>
<dbReference type="GO" id="GO:0009421">
    <property type="term" value="C:bacterial-type flagellum filament cap"/>
    <property type="evidence" value="ECO:0007669"/>
    <property type="project" value="InterPro"/>
</dbReference>
<dbReference type="PANTHER" id="PTHR30288">
    <property type="entry name" value="FLAGELLAR CAP/ASSEMBLY PROTEIN FLID"/>
    <property type="match status" value="1"/>
</dbReference>
<dbReference type="Pfam" id="PF07195">
    <property type="entry name" value="FliD_C"/>
    <property type="match status" value="1"/>
</dbReference>
<dbReference type="Gene3D" id="3.30.70.2120">
    <property type="match status" value="1"/>
</dbReference>
<dbReference type="Proteomes" id="UP000490800">
    <property type="component" value="Unassembled WGS sequence"/>
</dbReference>
<evidence type="ECO:0000256" key="2">
    <source>
        <dbReference type="ARBA" id="ARBA00011255"/>
    </source>
</evidence>
<evidence type="ECO:0000256" key="3">
    <source>
        <dbReference type="ARBA" id="ARBA00023054"/>
    </source>
</evidence>
<dbReference type="EMBL" id="RHLK01000013">
    <property type="protein sequence ID" value="MVP01552.1"/>
    <property type="molecule type" value="Genomic_DNA"/>
</dbReference>
<keyword evidence="5" id="KW-0964">Secreted</keyword>
<dbReference type="GO" id="GO:0005576">
    <property type="term" value="C:extracellular region"/>
    <property type="evidence" value="ECO:0007669"/>
    <property type="project" value="UniProtKB-SubCell"/>
</dbReference>
<evidence type="ECO:0000256" key="4">
    <source>
        <dbReference type="ARBA" id="ARBA00023143"/>
    </source>
</evidence>
<comment type="subunit">
    <text evidence="2 5">Homopentamer.</text>
</comment>
<keyword evidence="9" id="KW-1185">Reference proteome</keyword>
<dbReference type="Pfam" id="PF02465">
    <property type="entry name" value="FliD_N"/>
    <property type="match status" value="1"/>
</dbReference>
<dbReference type="GO" id="GO:0007155">
    <property type="term" value="P:cell adhesion"/>
    <property type="evidence" value="ECO:0007669"/>
    <property type="project" value="InterPro"/>
</dbReference>
<organism evidence="8 9">
    <name type="scientific">Paenibacillus lutrae</name>
    <dbReference type="NCBI Taxonomy" id="2078573"/>
    <lineage>
        <taxon>Bacteria</taxon>
        <taxon>Bacillati</taxon>
        <taxon>Bacillota</taxon>
        <taxon>Bacilli</taxon>
        <taxon>Bacillales</taxon>
        <taxon>Paenibacillaceae</taxon>
        <taxon>Paenibacillus</taxon>
    </lineage>
</organism>
<dbReference type="Pfam" id="PF07196">
    <property type="entry name" value="Flagellin_IN"/>
    <property type="match status" value="1"/>
</dbReference>
<accession>A0A7X3K0X4</accession>
<dbReference type="InterPro" id="IPR003481">
    <property type="entry name" value="FliD_N"/>
</dbReference>
<keyword evidence="8" id="KW-0966">Cell projection</keyword>
<evidence type="ECO:0000256" key="1">
    <source>
        <dbReference type="ARBA" id="ARBA00009764"/>
    </source>
</evidence>
<name>A0A7X3K0X4_9BACL</name>
<dbReference type="PANTHER" id="PTHR30288:SF0">
    <property type="entry name" value="FLAGELLAR HOOK-ASSOCIATED PROTEIN 2"/>
    <property type="match status" value="1"/>
</dbReference>
<dbReference type="InterPro" id="IPR010810">
    <property type="entry name" value="Flagellin_hook_IN_motif"/>
</dbReference>
<evidence type="ECO:0000313" key="9">
    <source>
        <dbReference type="Proteomes" id="UP000490800"/>
    </source>
</evidence>
<dbReference type="AlphaFoldDB" id="A0A7X3K0X4"/>
<comment type="caution">
    <text evidence="8">The sequence shown here is derived from an EMBL/GenBank/DDBJ whole genome shotgun (WGS) entry which is preliminary data.</text>
</comment>
<dbReference type="OrthoDB" id="9776025at2"/>
<evidence type="ECO:0000259" key="6">
    <source>
        <dbReference type="Pfam" id="PF02465"/>
    </source>
</evidence>
<reference evidence="8 9" key="1">
    <citation type="journal article" date="2019" name="Microorganisms">
        <title>Paenibacillus lutrae sp. nov., A Chitinolytic Species Isolated from A River Otter in Castril Natural Park, Granada, Spain.</title>
        <authorList>
            <person name="Rodriguez M."/>
            <person name="Reina J.C."/>
            <person name="Bejar V."/>
            <person name="Llamas I."/>
        </authorList>
    </citation>
    <scope>NUCLEOTIDE SEQUENCE [LARGE SCALE GENOMIC DNA]</scope>
    <source>
        <strain evidence="8 9">N10</strain>
    </source>
</reference>
<dbReference type="InterPro" id="IPR010809">
    <property type="entry name" value="FliD_C"/>
</dbReference>
<gene>
    <name evidence="8" type="primary">fliD</name>
    <name evidence="8" type="ORF">EDM21_18835</name>
</gene>